<dbReference type="HAMAP" id="MF_00949">
    <property type="entry name" value="Spt4_arch"/>
    <property type="match status" value="1"/>
</dbReference>
<dbReference type="GO" id="GO:0008270">
    <property type="term" value="F:zinc ion binding"/>
    <property type="evidence" value="ECO:0007669"/>
    <property type="project" value="UniProtKB-UniRule"/>
</dbReference>
<feature type="binding site" evidence="2">
    <location>
        <position position="21"/>
    </location>
    <ligand>
        <name>Zn(2+)</name>
        <dbReference type="ChEBI" id="CHEBI:29105"/>
    </ligand>
</feature>
<evidence type="ECO:0000313" key="4">
    <source>
        <dbReference type="EMBL" id="EEZ93054.1"/>
    </source>
</evidence>
<keyword evidence="2" id="KW-0805">Transcription regulation</keyword>
<dbReference type="SMART" id="SM01389">
    <property type="entry name" value="Spt4"/>
    <property type="match status" value="1"/>
</dbReference>
<dbReference type="SUPFAM" id="SSF63393">
    <property type="entry name" value="RNA polymerase subunits"/>
    <property type="match status" value="1"/>
</dbReference>
<sequence length="61" mass="6754">MALKACKVCNYLTEERKCPMCGSEDLSLKWKGVVIISDKEKSKIAEAMNIGKNGKYAISVE</sequence>
<accession>D2EF28</accession>
<feature type="domain" description="Spt4/RpoE2 zinc finger" evidence="3">
    <location>
        <begin position="3"/>
        <end position="61"/>
    </location>
</feature>
<dbReference type="GO" id="GO:0006355">
    <property type="term" value="P:regulation of DNA-templated transcription"/>
    <property type="evidence" value="ECO:0007669"/>
    <property type="project" value="UniProtKB-UniRule"/>
</dbReference>
<feature type="binding site" evidence="2">
    <location>
        <position position="18"/>
    </location>
    <ligand>
        <name>Zn(2+)</name>
        <dbReference type="ChEBI" id="CHEBI:29105"/>
    </ligand>
</feature>
<dbReference type="GO" id="GO:0000428">
    <property type="term" value="C:DNA-directed RNA polymerase complex"/>
    <property type="evidence" value="ECO:0007669"/>
    <property type="project" value="UniProtKB-KW"/>
</dbReference>
<dbReference type="InterPro" id="IPR022800">
    <property type="entry name" value="Spt4/RpoE2_Znf"/>
</dbReference>
<dbReference type="Gene3D" id="2.20.28.90">
    <property type="match status" value="1"/>
</dbReference>
<evidence type="ECO:0000256" key="2">
    <source>
        <dbReference type="HAMAP-Rule" id="MF_00949"/>
    </source>
</evidence>
<keyword evidence="4" id="KW-0240">DNA-directed RNA polymerase</keyword>
<dbReference type="Proteomes" id="UP000009375">
    <property type="component" value="Unassembled WGS sequence"/>
</dbReference>
<organism evidence="4 5">
    <name type="scientific">Candidatus Parvarchaeum acidiphilum ARMAN-4</name>
    <dbReference type="NCBI Taxonomy" id="662760"/>
    <lineage>
        <taxon>Archaea</taxon>
        <taxon>Candidatus Parvarchaeota</taxon>
        <taxon>Candidatus Parvarchaeum</taxon>
    </lineage>
</organism>
<evidence type="ECO:0000259" key="3">
    <source>
        <dbReference type="SMART" id="SM01389"/>
    </source>
</evidence>
<name>D2EF28_PARA4</name>
<dbReference type="PANTHER" id="PTHR40704:SF1">
    <property type="entry name" value="TRANSCRIPTION ELONGATION FACTOR SPT4"/>
    <property type="match status" value="1"/>
</dbReference>
<evidence type="ECO:0000313" key="5">
    <source>
        <dbReference type="Proteomes" id="UP000009375"/>
    </source>
</evidence>
<reference evidence="4 5" key="1">
    <citation type="journal article" date="2010" name="Proc. Natl. Acad. Sci. U.S.A.">
        <title>Enigmatic, ultrasmall, uncultivated Archaea.</title>
        <authorList>
            <person name="Baker B.J."/>
            <person name="Comolli L.R."/>
            <person name="Dick G.J."/>
            <person name="Hauser L.J."/>
            <person name="Hyatt D."/>
            <person name="Dill B.D."/>
            <person name="Land M.L."/>
            <person name="Verberkmoes N.C."/>
            <person name="Hettich R.L."/>
            <person name="Banfield J.F."/>
        </authorList>
    </citation>
    <scope>NUCLEOTIDE SEQUENCE [LARGE SCALE GENOMIC DNA]</scope>
</reference>
<feature type="binding site" evidence="2">
    <location>
        <position position="9"/>
    </location>
    <ligand>
        <name>Zn(2+)</name>
        <dbReference type="ChEBI" id="CHEBI:29105"/>
    </ligand>
</feature>
<comment type="subunit">
    <text evidence="2">Heterodimer composed of Spt4 and Spt5.</text>
</comment>
<keyword evidence="2" id="KW-0862">Zinc</keyword>
<dbReference type="InterPro" id="IPR038589">
    <property type="entry name" value="Spt4_dom_sf"/>
</dbReference>
<feature type="binding site" evidence="2">
    <location>
        <position position="6"/>
    </location>
    <ligand>
        <name>Zn(2+)</name>
        <dbReference type="ChEBI" id="CHEBI:29105"/>
    </ligand>
</feature>
<proteinExistence type="inferred from homology"/>
<comment type="function">
    <text evidence="2">Stimulates transcription elongation.</text>
</comment>
<dbReference type="InterPro" id="IPR029040">
    <property type="entry name" value="RPABC4/Spt4"/>
</dbReference>
<keyword evidence="2" id="KW-0479">Metal-binding</keyword>
<protein>
    <recommendedName>
        <fullName evidence="2">Transcription elongation factor Spt4</fullName>
    </recommendedName>
</protein>
<gene>
    <name evidence="2" type="primary">spt4</name>
    <name evidence="4" type="ORF">BJBARM4_0335</name>
</gene>
<dbReference type="InterPro" id="IPR007178">
    <property type="entry name" value="Spt4_arch"/>
</dbReference>
<keyword evidence="1 2" id="KW-0804">Transcription</keyword>
<dbReference type="GO" id="GO:0006310">
    <property type="term" value="P:DNA recombination"/>
    <property type="evidence" value="ECO:0007669"/>
    <property type="project" value="InterPro"/>
</dbReference>
<dbReference type="EMBL" id="GG730043">
    <property type="protein sequence ID" value="EEZ93054.1"/>
    <property type="molecule type" value="Genomic_DNA"/>
</dbReference>
<dbReference type="AlphaFoldDB" id="D2EF28"/>
<comment type="similarity">
    <text evidence="2">Belongs to the archaeal Spt4 family.</text>
</comment>
<dbReference type="NCBIfam" id="NF041664">
    <property type="entry name" value="RNAP_arch_Epp"/>
    <property type="match status" value="1"/>
</dbReference>
<dbReference type="PANTHER" id="PTHR40704">
    <property type="entry name" value="TRANSCRIPTION ELONGATION FACTOR SPT4"/>
    <property type="match status" value="1"/>
</dbReference>
<dbReference type="Pfam" id="PF06093">
    <property type="entry name" value="Spt4"/>
    <property type="match status" value="1"/>
</dbReference>
<evidence type="ECO:0000256" key="1">
    <source>
        <dbReference type="ARBA" id="ARBA00023163"/>
    </source>
</evidence>
<dbReference type="GO" id="GO:0006281">
    <property type="term" value="P:DNA repair"/>
    <property type="evidence" value="ECO:0007669"/>
    <property type="project" value="InterPro"/>
</dbReference>